<gene>
    <name evidence="1" type="ORF">HQ43_06490</name>
</gene>
<proteinExistence type="predicted"/>
<dbReference type="PANTHER" id="PTHR34472">
    <property type="entry name" value="SULFUR CARRIER PROTEIN THIS"/>
    <property type="match status" value="1"/>
</dbReference>
<dbReference type="Gene3D" id="3.10.20.30">
    <property type="match status" value="1"/>
</dbReference>
<dbReference type="InterPro" id="IPR016155">
    <property type="entry name" value="Mopterin_synth/thiamin_S_b"/>
</dbReference>
<reference evidence="1 2" key="1">
    <citation type="submission" date="2014-08" db="EMBL/GenBank/DDBJ databases">
        <title>Porphyromonas canoris strain:OH2762 Genome sequencing.</title>
        <authorList>
            <person name="Wallis C."/>
            <person name="Deusch O."/>
            <person name="O'Flynn C."/>
            <person name="Davis I."/>
            <person name="Jospin G."/>
            <person name="Darling A.E."/>
            <person name="Coil D.A."/>
            <person name="Alexiev A."/>
            <person name="Horsfall A."/>
            <person name="Kirkwood N."/>
            <person name="Harris S."/>
            <person name="Eisen J.A."/>
        </authorList>
    </citation>
    <scope>NUCLEOTIDE SEQUENCE [LARGE SCALE GENOMIC DNA]</scope>
    <source>
        <strain evidence="2">COT-108 OH2762</strain>
    </source>
</reference>
<comment type="caution">
    <text evidence="1">The sequence shown here is derived from an EMBL/GenBank/DDBJ whole genome shotgun (WGS) entry which is preliminary data.</text>
</comment>
<name>A0ABR4XJQ1_9PORP</name>
<dbReference type="RefSeq" id="WP_036791150.1">
    <property type="nucleotide sequence ID" value="NZ_JQZV01000013.1"/>
</dbReference>
<dbReference type="InterPro" id="IPR010035">
    <property type="entry name" value="Thi_S"/>
</dbReference>
<dbReference type="NCBIfam" id="TIGR01683">
    <property type="entry name" value="thiS"/>
    <property type="match status" value="1"/>
</dbReference>
<organism evidence="1 2">
    <name type="scientific">Porphyromonas canoris</name>
    <dbReference type="NCBI Taxonomy" id="36875"/>
    <lineage>
        <taxon>Bacteria</taxon>
        <taxon>Pseudomonadati</taxon>
        <taxon>Bacteroidota</taxon>
        <taxon>Bacteroidia</taxon>
        <taxon>Bacteroidales</taxon>
        <taxon>Porphyromonadaceae</taxon>
        <taxon>Porphyromonas</taxon>
    </lineage>
</organism>
<sequence>MEITLNRERIEIPENRSLETILKEHGWENGHVAVAINKTIIKRTAWAETIIRPGDDILIIGAVRGG</sequence>
<dbReference type="Pfam" id="PF02597">
    <property type="entry name" value="ThiS"/>
    <property type="match status" value="1"/>
</dbReference>
<dbReference type="Proteomes" id="UP000030101">
    <property type="component" value="Unassembled WGS sequence"/>
</dbReference>
<evidence type="ECO:0008006" key="3">
    <source>
        <dbReference type="Google" id="ProtNLM"/>
    </source>
</evidence>
<evidence type="ECO:0000313" key="2">
    <source>
        <dbReference type="Proteomes" id="UP000030101"/>
    </source>
</evidence>
<evidence type="ECO:0000313" key="1">
    <source>
        <dbReference type="EMBL" id="KGN91742.1"/>
    </source>
</evidence>
<dbReference type="PANTHER" id="PTHR34472:SF1">
    <property type="entry name" value="SULFUR CARRIER PROTEIN THIS"/>
    <property type="match status" value="1"/>
</dbReference>
<dbReference type="SUPFAM" id="SSF54285">
    <property type="entry name" value="MoaD/ThiS"/>
    <property type="match status" value="1"/>
</dbReference>
<dbReference type="CDD" id="cd00565">
    <property type="entry name" value="Ubl_ThiS"/>
    <property type="match status" value="1"/>
</dbReference>
<dbReference type="InterPro" id="IPR012675">
    <property type="entry name" value="Beta-grasp_dom_sf"/>
</dbReference>
<keyword evidence="2" id="KW-1185">Reference proteome</keyword>
<accession>A0ABR4XJQ1</accession>
<protein>
    <recommendedName>
        <fullName evidence="3">Thiamine biosynthesis protein ThiS</fullName>
    </recommendedName>
</protein>
<dbReference type="InterPro" id="IPR003749">
    <property type="entry name" value="ThiS/MoaD-like"/>
</dbReference>
<dbReference type="EMBL" id="JQZV01000013">
    <property type="protein sequence ID" value="KGN91742.1"/>
    <property type="molecule type" value="Genomic_DNA"/>
</dbReference>